<dbReference type="Pfam" id="PF03447">
    <property type="entry name" value="NAD_binding_3"/>
    <property type="match status" value="1"/>
</dbReference>
<evidence type="ECO:0000256" key="1">
    <source>
        <dbReference type="ARBA" id="ARBA00008331"/>
    </source>
</evidence>
<dbReference type="RefSeq" id="WP_246972229.1">
    <property type="nucleotide sequence ID" value="NZ_CP095397.1"/>
</dbReference>
<protein>
    <recommendedName>
        <fullName evidence="6">L-aspartate dehydrogenase</fullName>
        <ecNumber evidence="6">1.4.1.21</ecNumber>
    </recommendedName>
</protein>
<feature type="domain" description="Aspartate dehydrogenase" evidence="7">
    <location>
        <begin position="173"/>
        <end position="260"/>
    </location>
</feature>
<dbReference type="NCBIfam" id="NF009830">
    <property type="entry name" value="PRK13304.1"/>
    <property type="match status" value="1"/>
</dbReference>
<name>A0ABD5P1L9_9EURY</name>
<dbReference type="EC" id="1.4.1.21" evidence="6"/>
<dbReference type="PIRSF" id="PIRSF005227">
    <property type="entry name" value="Asp_dh_NAD_syn"/>
    <property type="match status" value="1"/>
</dbReference>
<evidence type="ECO:0000256" key="4">
    <source>
        <dbReference type="ARBA" id="ARBA00023002"/>
    </source>
</evidence>
<evidence type="ECO:0000259" key="8">
    <source>
        <dbReference type="Pfam" id="PF03447"/>
    </source>
</evidence>
<dbReference type="GO" id="GO:0016639">
    <property type="term" value="F:oxidoreductase activity, acting on the CH-NH2 group of donors, NAD or NADP as acceptor"/>
    <property type="evidence" value="ECO:0007669"/>
    <property type="project" value="UniProtKB-UniRule"/>
</dbReference>
<feature type="binding site" evidence="6">
    <location>
        <position position="126"/>
    </location>
    <ligand>
        <name>NAD(+)</name>
        <dbReference type="ChEBI" id="CHEBI:57540"/>
    </ligand>
</feature>
<dbReference type="AlphaFoldDB" id="A0ABD5P1L9"/>
<dbReference type="GO" id="GO:0050661">
    <property type="term" value="F:NADP binding"/>
    <property type="evidence" value="ECO:0007669"/>
    <property type="project" value="UniProtKB-UniRule"/>
</dbReference>
<dbReference type="NCBIfam" id="NF009828">
    <property type="entry name" value="PRK13303.1-3"/>
    <property type="match status" value="1"/>
</dbReference>
<dbReference type="InterPro" id="IPR002811">
    <property type="entry name" value="Asp_DH"/>
</dbReference>
<feature type="domain" description="Aspartate/homoserine dehydrogenase NAD-binding" evidence="8">
    <location>
        <begin position="9"/>
        <end position="123"/>
    </location>
</feature>
<dbReference type="SUPFAM" id="SSF51735">
    <property type="entry name" value="NAD(P)-binding Rossmann-fold domains"/>
    <property type="match status" value="1"/>
</dbReference>
<proteinExistence type="inferred from homology"/>
<sequence length="274" mass="28216">MVRSIAIVGCGTIGTEIARAIANGTISVDHTVVYGHHPDRIDVLRDQFDPADRPQIADVLAEVFETDLVIEAAGQAAVDDIAVDALNAGCDCMLMSVGALADERLHSAVLKAAENGDGQLYLPSGAIAGLDAIKAAALTGELETVSLRTTKPPAGLEGAPYIEENDVSLNTIEEPSVVFEGSASEAATAFPSNINVAMALSLAGTGPEETTVEIVADPSEGNNVHQITAEGGMGRIETTVQNVPSPTNPKTSYLAAISAIEKLRGLDSSVNVGT</sequence>
<evidence type="ECO:0000256" key="3">
    <source>
        <dbReference type="ARBA" id="ARBA00022857"/>
    </source>
</evidence>
<comment type="function">
    <text evidence="6">Specifically catalyzes the NAD or NADP-dependent dehydrogenation of L-aspartate to iminoaspartate.</text>
</comment>
<dbReference type="Proteomes" id="UP001595821">
    <property type="component" value="Unassembled WGS sequence"/>
</dbReference>
<keyword evidence="2 6" id="KW-0662">Pyridine nucleotide biosynthesis</keyword>
<evidence type="ECO:0000256" key="6">
    <source>
        <dbReference type="HAMAP-Rule" id="MF_01265"/>
    </source>
</evidence>
<comment type="caution">
    <text evidence="9">The sequence shown here is derived from an EMBL/GenBank/DDBJ whole genome shotgun (WGS) entry which is preliminary data.</text>
</comment>
<comment type="similarity">
    <text evidence="1 6">Belongs to the L-aspartate dehydrogenase family.</text>
</comment>
<evidence type="ECO:0000313" key="9">
    <source>
        <dbReference type="EMBL" id="MFC4247950.1"/>
    </source>
</evidence>
<evidence type="ECO:0000259" key="7">
    <source>
        <dbReference type="Pfam" id="PF01958"/>
    </source>
</evidence>
<evidence type="ECO:0000256" key="5">
    <source>
        <dbReference type="ARBA" id="ARBA00023027"/>
    </source>
</evidence>
<dbReference type="PANTHER" id="PTHR31873">
    <property type="entry name" value="L-ASPARTATE DEHYDROGENASE-RELATED"/>
    <property type="match status" value="1"/>
</dbReference>
<dbReference type="GO" id="GO:0033735">
    <property type="term" value="F:aspartate dehydrogenase [NAD(P)+] activity"/>
    <property type="evidence" value="ECO:0007669"/>
    <property type="project" value="UniProtKB-EC"/>
</dbReference>
<feature type="active site" evidence="6">
    <location>
        <position position="225"/>
    </location>
</feature>
<keyword evidence="5 6" id="KW-0520">NAD</keyword>
<dbReference type="Gene3D" id="3.30.360.10">
    <property type="entry name" value="Dihydrodipicolinate Reductase, domain 2"/>
    <property type="match status" value="1"/>
</dbReference>
<reference evidence="9 10" key="1">
    <citation type="journal article" date="2014" name="Int. J. Syst. Evol. Microbiol.">
        <title>Complete genome sequence of Corynebacterium casei LMG S-19264T (=DSM 44701T), isolated from a smear-ripened cheese.</title>
        <authorList>
            <consortium name="US DOE Joint Genome Institute (JGI-PGF)"/>
            <person name="Walter F."/>
            <person name="Albersmeier A."/>
            <person name="Kalinowski J."/>
            <person name="Ruckert C."/>
        </authorList>
    </citation>
    <scope>NUCLEOTIDE SEQUENCE [LARGE SCALE GENOMIC DNA]</scope>
    <source>
        <strain evidence="9 10">IBRC-M 10912</strain>
    </source>
</reference>
<dbReference type="InterPro" id="IPR022487">
    <property type="entry name" value="Asp_DH_arc"/>
</dbReference>
<dbReference type="GO" id="GO:0051287">
    <property type="term" value="F:NAD binding"/>
    <property type="evidence" value="ECO:0007669"/>
    <property type="project" value="UniProtKB-UniRule"/>
</dbReference>
<comment type="catalytic activity">
    <reaction evidence="6">
        <text>L-aspartate + NAD(+) + H2O = oxaloacetate + NH4(+) + NADH + H(+)</text>
        <dbReference type="Rhea" id="RHEA:11788"/>
        <dbReference type="ChEBI" id="CHEBI:15377"/>
        <dbReference type="ChEBI" id="CHEBI:15378"/>
        <dbReference type="ChEBI" id="CHEBI:16452"/>
        <dbReference type="ChEBI" id="CHEBI:28938"/>
        <dbReference type="ChEBI" id="CHEBI:29991"/>
        <dbReference type="ChEBI" id="CHEBI:57540"/>
        <dbReference type="ChEBI" id="CHEBI:57945"/>
        <dbReference type="EC" id="1.4.1.21"/>
    </reaction>
</comment>
<organism evidence="9 10">
    <name type="scientific">Natribaculum luteum</name>
    <dbReference type="NCBI Taxonomy" id="1586232"/>
    <lineage>
        <taxon>Archaea</taxon>
        <taxon>Methanobacteriati</taxon>
        <taxon>Methanobacteriota</taxon>
        <taxon>Stenosarchaea group</taxon>
        <taxon>Halobacteria</taxon>
        <taxon>Halobacteriales</taxon>
        <taxon>Natrialbaceae</taxon>
        <taxon>Natribaculum</taxon>
    </lineage>
</organism>
<dbReference type="EMBL" id="JBHSDJ010000108">
    <property type="protein sequence ID" value="MFC4247950.1"/>
    <property type="molecule type" value="Genomic_DNA"/>
</dbReference>
<comment type="catalytic activity">
    <reaction evidence="6">
        <text>L-aspartate + NADP(+) + H2O = oxaloacetate + NH4(+) + NADPH + H(+)</text>
        <dbReference type="Rhea" id="RHEA:11784"/>
        <dbReference type="ChEBI" id="CHEBI:15377"/>
        <dbReference type="ChEBI" id="CHEBI:15378"/>
        <dbReference type="ChEBI" id="CHEBI:16452"/>
        <dbReference type="ChEBI" id="CHEBI:28938"/>
        <dbReference type="ChEBI" id="CHEBI:29991"/>
        <dbReference type="ChEBI" id="CHEBI:57783"/>
        <dbReference type="ChEBI" id="CHEBI:58349"/>
        <dbReference type="EC" id="1.4.1.21"/>
    </reaction>
</comment>
<dbReference type="InterPro" id="IPR011182">
    <property type="entry name" value="L-Asp_DH"/>
</dbReference>
<dbReference type="Pfam" id="PF01958">
    <property type="entry name" value="Asp_DH_C"/>
    <property type="match status" value="1"/>
</dbReference>
<dbReference type="InterPro" id="IPR020626">
    <property type="entry name" value="Asp_DH_prok"/>
</dbReference>
<keyword evidence="3 6" id="KW-0521">NADP</keyword>
<dbReference type="PANTHER" id="PTHR31873:SF6">
    <property type="entry name" value="ASPARTATE DEHYDROGENASE DOMAIN-CONTAINING PROTEIN"/>
    <property type="match status" value="1"/>
</dbReference>
<comment type="pathway">
    <text evidence="6">Cofactor biosynthesis; NAD(+) biosynthesis; iminoaspartate from L-aspartate (dehydrogenase route): step 1/1.</text>
</comment>
<feature type="binding site" evidence="6">
    <location>
        <position position="195"/>
    </location>
    <ligand>
        <name>NAD(+)</name>
        <dbReference type="ChEBI" id="CHEBI:57540"/>
    </ligand>
</feature>
<dbReference type="SUPFAM" id="SSF55347">
    <property type="entry name" value="Glyceraldehyde-3-phosphate dehydrogenase-like, C-terminal domain"/>
    <property type="match status" value="1"/>
</dbReference>
<evidence type="ECO:0000313" key="10">
    <source>
        <dbReference type="Proteomes" id="UP001595821"/>
    </source>
</evidence>
<dbReference type="GeneID" id="71852893"/>
<dbReference type="Gene3D" id="3.40.50.720">
    <property type="entry name" value="NAD(P)-binding Rossmann-like Domain"/>
    <property type="match status" value="1"/>
</dbReference>
<dbReference type="InterPro" id="IPR005106">
    <property type="entry name" value="Asp/hSer_DH_NAD-bd"/>
</dbReference>
<comment type="miscellaneous">
    <text evidence="6">The iminoaspartate product is unstable in aqueous solution and can decompose to oxaloacetate and ammonia.</text>
</comment>
<dbReference type="GO" id="GO:0009435">
    <property type="term" value="P:NAD+ biosynthetic process"/>
    <property type="evidence" value="ECO:0007669"/>
    <property type="project" value="UniProtKB-UniRule"/>
</dbReference>
<evidence type="ECO:0000256" key="2">
    <source>
        <dbReference type="ARBA" id="ARBA00022642"/>
    </source>
</evidence>
<accession>A0ABD5P1L9</accession>
<keyword evidence="4 6" id="KW-0560">Oxidoreductase</keyword>
<dbReference type="NCBIfam" id="TIGR03855">
    <property type="entry name" value="NAD_NadX"/>
    <property type="match status" value="1"/>
</dbReference>
<dbReference type="HAMAP" id="MF_01265">
    <property type="entry name" value="NadX"/>
    <property type="match status" value="1"/>
</dbReference>
<gene>
    <name evidence="6" type="primary">nadX</name>
    <name evidence="9" type="ORF">ACFOZ7_13525</name>
</gene>
<dbReference type="InterPro" id="IPR036291">
    <property type="entry name" value="NAD(P)-bd_dom_sf"/>
</dbReference>